<sequence length="83" mass="9237">MSGHSICACWLGCWANERDRPNERDRSIESPNFDAQMRLACWHCSPSLAYVRSGQNCSPSHRHSSDLVPSIVTSSPVCSDFVP</sequence>
<dbReference type="AlphaFoldDB" id="A0A117NG51"/>
<protein>
    <submittedName>
        <fullName evidence="1">Uncharacterized protein</fullName>
    </submittedName>
</protein>
<comment type="caution">
    <text evidence="1">The sequence shown here is derived from an EMBL/GenBank/DDBJ whole genome shotgun (WGS) entry which is preliminary data.</text>
</comment>
<keyword evidence="1" id="KW-0496">Mitochondrion</keyword>
<evidence type="ECO:0000313" key="1">
    <source>
        <dbReference type="EMBL" id="KUM46252.1"/>
    </source>
</evidence>
<dbReference type="EMBL" id="LKAM01000012">
    <property type="protein sequence ID" value="KUM46252.1"/>
    <property type="molecule type" value="Genomic_DNA"/>
</dbReference>
<proteinExistence type="predicted"/>
<accession>A0A117NG51</accession>
<geneLocation type="mitochondrion" evidence="1"/>
<organism evidence="1">
    <name type="scientific">Picea glauca</name>
    <name type="common">White spruce</name>
    <name type="synonym">Pinus glauca</name>
    <dbReference type="NCBI Taxonomy" id="3330"/>
    <lineage>
        <taxon>Eukaryota</taxon>
        <taxon>Viridiplantae</taxon>
        <taxon>Streptophyta</taxon>
        <taxon>Embryophyta</taxon>
        <taxon>Tracheophyta</taxon>
        <taxon>Spermatophyta</taxon>
        <taxon>Pinopsida</taxon>
        <taxon>Pinidae</taxon>
        <taxon>Conifers I</taxon>
        <taxon>Pinales</taxon>
        <taxon>Pinaceae</taxon>
        <taxon>Picea</taxon>
    </lineage>
</organism>
<name>A0A117NG51_PICGL</name>
<gene>
    <name evidence="1" type="ORF">ABT39_MTgene1758</name>
</gene>
<reference evidence="1" key="1">
    <citation type="journal article" date="2015" name="Genome Biol. Evol.">
        <title>Organellar Genomes of White Spruce (Picea glauca): Assembly and Annotation.</title>
        <authorList>
            <person name="Jackman S.D."/>
            <person name="Warren R.L."/>
            <person name="Gibb E.A."/>
            <person name="Vandervalk B.P."/>
            <person name="Mohamadi H."/>
            <person name="Chu J."/>
            <person name="Raymond A."/>
            <person name="Pleasance S."/>
            <person name="Coope R."/>
            <person name="Wildung M.R."/>
            <person name="Ritland C.E."/>
            <person name="Bousquet J."/>
            <person name="Jones S.J."/>
            <person name="Bohlmann J."/>
            <person name="Birol I."/>
        </authorList>
    </citation>
    <scope>NUCLEOTIDE SEQUENCE [LARGE SCALE GENOMIC DNA]</scope>
    <source>
        <tissue evidence="1">Flushing bud</tissue>
    </source>
</reference>